<comment type="caution">
    <text evidence="1">The sequence shown here is derived from an EMBL/GenBank/DDBJ whole genome shotgun (WGS) entry which is preliminary data.</text>
</comment>
<evidence type="ECO:0000313" key="2">
    <source>
        <dbReference type="Proteomes" id="UP000824169"/>
    </source>
</evidence>
<reference evidence="1" key="2">
    <citation type="journal article" date="2021" name="PeerJ">
        <title>Extensive microbial diversity within the chicken gut microbiome revealed by metagenomics and culture.</title>
        <authorList>
            <person name="Gilroy R."/>
            <person name="Ravi A."/>
            <person name="Getino M."/>
            <person name="Pursley I."/>
            <person name="Horton D.L."/>
            <person name="Alikhan N.F."/>
            <person name="Baker D."/>
            <person name="Gharbi K."/>
            <person name="Hall N."/>
            <person name="Watson M."/>
            <person name="Adriaenssens E.M."/>
            <person name="Foster-Nyarko E."/>
            <person name="Jarju S."/>
            <person name="Secka A."/>
            <person name="Antonio M."/>
            <person name="Oren A."/>
            <person name="Chaudhuri R.R."/>
            <person name="La Ragione R."/>
            <person name="Hildebrand F."/>
            <person name="Pallen M.J."/>
        </authorList>
    </citation>
    <scope>NUCLEOTIDE SEQUENCE</scope>
    <source>
        <strain evidence="1">CHK188-20938</strain>
    </source>
</reference>
<accession>A0A9D1P2G2</accession>
<protein>
    <submittedName>
        <fullName evidence="1">Uncharacterized protein</fullName>
    </submittedName>
</protein>
<dbReference type="InterPro" id="IPR058108">
    <property type="entry name" value="CptIN-like"/>
</dbReference>
<proteinExistence type="predicted"/>
<reference evidence="1" key="1">
    <citation type="submission" date="2020-10" db="EMBL/GenBank/DDBJ databases">
        <authorList>
            <person name="Gilroy R."/>
        </authorList>
    </citation>
    <scope>NUCLEOTIDE SEQUENCE</scope>
    <source>
        <strain evidence="1">CHK188-20938</strain>
    </source>
</reference>
<dbReference type="Gene3D" id="3.10.129.130">
    <property type="match status" value="1"/>
</dbReference>
<dbReference type="Proteomes" id="UP000824169">
    <property type="component" value="Unassembled WGS sequence"/>
</dbReference>
<dbReference type="CDD" id="cd17492">
    <property type="entry name" value="toxin_CptN"/>
    <property type="match status" value="1"/>
</dbReference>
<organism evidence="1 2">
    <name type="scientific">Candidatus Scatomonas pullistercoris</name>
    <dbReference type="NCBI Taxonomy" id="2840920"/>
    <lineage>
        <taxon>Bacteria</taxon>
        <taxon>Bacillati</taxon>
        <taxon>Bacillota</taxon>
        <taxon>Clostridia</taxon>
        <taxon>Lachnospirales</taxon>
        <taxon>Lachnospiraceae</taxon>
        <taxon>Lachnospiraceae incertae sedis</taxon>
        <taxon>Candidatus Scatomonas</taxon>
    </lineage>
</organism>
<dbReference type="InterPro" id="IPR053735">
    <property type="entry name" value="Type_III_TA_endoRNase"/>
</dbReference>
<dbReference type="EMBL" id="DVOO01000016">
    <property type="protein sequence ID" value="HIV25290.1"/>
    <property type="molecule type" value="Genomic_DNA"/>
</dbReference>
<name>A0A9D1P2G2_9FIRM</name>
<sequence>MIERGLYYATPEFSKMIQSVGGTWNDTKHRPMVCLIKSSEHPDLYWAIPMGKLNHRNQAQRQRLDFYLNLPERDIRSCYYHIGRTSSQSIFFISDAIPITDKYIDGIHVGGDQKHYIIKNKKLIAELERKLFRILSLENSRKNHFRQHITDVKKFLLSELQADGS</sequence>
<dbReference type="AlphaFoldDB" id="A0A9D1P2G2"/>
<gene>
    <name evidence="1" type="ORF">IAB71_05820</name>
</gene>
<evidence type="ECO:0000313" key="1">
    <source>
        <dbReference type="EMBL" id="HIV25290.1"/>
    </source>
</evidence>